<evidence type="ECO:0000259" key="2">
    <source>
        <dbReference type="Pfam" id="PF14383"/>
    </source>
</evidence>
<evidence type="ECO:0000313" key="3">
    <source>
        <dbReference type="Proteomes" id="UP000504609"/>
    </source>
</evidence>
<feature type="compositionally biased region" description="Polar residues" evidence="1">
    <location>
        <begin position="88"/>
        <end position="109"/>
    </location>
</feature>
<dbReference type="InterPro" id="IPR032795">
    <property type="entry name" value="DUF3741-assoc"/>
</dbReference>
<dbReference type="GeneID" id="111459727"/>
<proteinExistence type="predicted"/>
<dbReference type="KEGG" id="cmos:111459727"/>
<name>A0A6J1H2A5_CUCMO</name>
<dbReference type="Pfam" id="PF14383">
    <property type="entry name" value="VARLMGL"/>
    <property type="match status" value="1"/>
</dbReference>
<dbReference type="PANTHER" id="PTHR37751">
    <property type="entry name" value="LOW PROTEIN: M-PHASE INDUCER PHOSPHATASE-LIKE PROTEIN"/>
    <property type="match status" value="1"/>
</dbReference>
<gene>
    <name evidence="4" type="primary">LOC111459727</name>
</gene>
<accession>A0A6J1H2A5</accession>
<protein>
    <submittedName>
        <fullName evidence="4">Uncharacterized protein LOC111459727</fullName>
    </submittedName>
</protein>
<dbReference type="AlphaFoldDB" id="A0A6J1H2A5"/>
<dbReference type="Proteomes" id="UP000504609">
    <property type="component" value="Unplaced"/>
</dbReference>
<feature type="region of interest" description="Disordered" evidence="1">
    <location>
        <begin position="1"/>
        <end position="31"/>
    </location>
</feature>
<dbReference type="RefSeq" id="XP_022958521.1">
    <property type="nucleotide sequence ID" value="XM_023102753.1"/>
</dbReference>
<evidence type="ECO:0000256" key="1">
    <source>
        <dbReference type="SAM" id="MobiDB-lite"/>
    </source>
</evidence>
<organism evidence="3 4">
    <name type="scientific">Cucurbita moschata</name>
    <name type="common">Winter crookneck squash</name>
    <name type="synonym">Cucurbita pepo var. moschata</name>
    <dbReference type="NCBI Taxonomy" id="3662"/>
    <lineage>
        <taxon>Eukaryota</taxon>
        <taxon>Viridiplantae</taxon>
        <taxon>Streptophyta</taxon>
        <taxon>Embryophyta</taxon>
        <taxon>Tracheophyta</taxon>
        <taxon>Spermatophyta</taxon>
        <taxon>Magnoliopsida</taxon>
        <taxon>eudicotyledons</taxon>
        <taxon>Gunneridae</taxon>
        <taxon>Pentapetalae</taxon>
        <taxon>rosids</taxon>
        <taxon>fabids</taxon>
        <taxon>Cucurbitales</taxon>
        <taxon>Cucurbitaceae</taxon>
        <taxon>Cucurbiteae</taxon>
        <taxon>Cucurbita</taxon>
    </lineage>
</organism>
<evidence type="ECO:0000313" key="4">
    <source>
        <dbReference type="RefSeq" id="XP_022958521.1"/>
    </source>
</evidence>
<reference evidence="4" key="1">
    <citation type="submission" date="2025-08" db="UniProtKB">
        <authorList>
            <consortium name="RefSeq"/>
        </authorList>
    </citation>
    <scope>IDENTIFICATION</scope>
    <source>
        <tissue evidence="4">Young leaves</tissue>
    </source>
</reference>
<sequence>MARQWLFGGTSSPRRAPIDRHRHRHHPSLPSCVVAPRNSLEQLGQEQNEQIQMGLEINTNFDHNALDSPSVKTPNLLARLMGLDILPQTTTSPSATRSLPNSPRVSSLRLSDVDRHHHRHSLDINLDIENSQICKEMKQEEEQVRRKVALVDITNNNNKLVYGKLKNQDVTMFRKHNSISTQTPTPTPKRKPRATTREEKEEESPPPAAKVRHEQRCRFPNGKQRPAAEEVGRRATADGGAGELKYIKRILTSPNWFSPTNPLNPSIFHHLETSNAAVGEPRLERWNKDDDDEVLGEMVMNCRTRMMMMKGWELARAKCHVLKDIDSLIDKDLGKWKKVLELEGVVRTFEFHILDSLLRETTATIMSLHKRCRFAPHGFVLT</sequence>
<feature type="region of interest" description="Disordered" evidence="1">
    <location>
        <begin position="175"/>
        <end position="214"/>
    </location>
</feature>
<feature type="region of interest" description="Disordered" evidence="1">
    <location>
        <begin position="88"/>
        <end position="113"/>
    </location>
</feature>
<dbReference type="PANTHER" id="PTHR37751:SF1">
    <property type="entry name" value="LOW PROTEIN: M-PHASE INDUCER PHOSPHATASE-LIKE PROTEIN"/>
    <property type="match status" value="1"/>
</dbReference>
<feature type="domain" description="DUF3741" evidence="2">
    <location>
        <begin position="67"/>
        <end position="90"/>
    </location>
</feature>
<keyword evidence="3" id="KW-1185">Reference proteome</keyword>